<gene>
    <name evidence="1" type="ORF">LACBIDRAFT_305329</name>
</gene>
<dbReference type="OrthoDB" id="2893272at2759"/>
<dbReference type="KEGG" id="lbc:LACBIDRAFT_305329"/>
<dbReference type="InParanoid" id="B0CTZ1"/>
<sequence length="486" mass="54546">MPHRLPTLRRYKISNDVLILILEKLDPRTLATTCKVFRRVYELVMGFQHLRYKFELAMAGMQDGTPSYYSKPPSLRLQLLLAYRENWPKLRWTCEQKIFISAAATVVNVCGGFLYHVEGQTLDLKELPSYRTGRLPAQTKHIRFGTAPRADCVAIDPMQSLIVTSHTFSGHGGQVALRLKIRNLWTFEKHPYAASQSYECLTQVAQPVAKTSMVVCGFKMTVSLEFLGGTVKHLLIDWRTLQAMWLEEQDVHFLNPESLLTVGYSPRGSPGMKLFNIRDLNRTFIEREYELPSIWAGSELRFSHNAIPTPTVPLSRDALFHLDPLTRVLHLTVKGGQKRGALHWLFIKESYFRPASRADQSCHVPWASWSKACLIKDLVASEIIGVPRVIGSRIVYVESDSGSGKDRISIIDFAIPANHPGSSSRPWSLIGPLAMLTPNESSRSIPSSVTGHLRVEGICASEDNIVVMLEPQQGGKAVNILTFGPK</sequence>
<dbReference type="EMBL" id="DS547092">
    <property type="protein sequence ID" value="EDR13998.1"/>
    <property type="molecule type" value="Genomic_DNA"/>
</dbReference>
<evidence type="ECO:0000313" key="2">
    <source>
        <dbReference type="Proteomes" id="UP000001194"/>
    </source>
</evidence>
<name>B0CTZ1_LACBS</name>
<dbReference type="Proteomes" id="UP000001194">
    <property type="component" value="Unassembled WGS sequence"/>
</dbReference>
<organism evidence="2">
    <name type="scientific">Laccaria bicolor (strain S238N-H82 / ATCC MYA-4686)</name>
    <name type="common">Bicoloured deceiver</name>
    <name type="synonym">Laccaria laccata var. bicolor</name>
    <dbReference type="NCBI Taxonomy" id="486041"/>
    <lineage>
        <taxon>Eukaryota</taxon>
        <taxon>Fungi</taxon>
        <taxon>Dikarya</taxon>
        <taxon>Basidiomycota</taxon>
        <taxon>Agaricomycotina</taxon>
        <taxon>Agaricomycetes</taxon>
        <taxon>Agaricomycetidae</taxon>
        <taxon>Agaricales</taxon>
        <taxon>Agaricineae</taxon>
        <taxon>Hydnangiaceae</taxon>
        <taxon>Laccaria</taxon>
    </lineage>
</organism>
<accession>B0CTZ1</accession>
<proteinExistence type="predicted"/>
<protein>
    <submittedName>
        <fullName evidence="1">Predicted protein</fullName>
    </submittedName>
</protein>
<dbReference type="HOGENOM" id="CLU_484981_0_0_1"/>
<reference evidence="1 2" key="1">
    <citation type="journal article" date="2008" name="Nature">
        <title>The genome of Laccaria bicolor provides insights into mycorrhizal symbiosis.</title>
        <authorList>
            <person name="Martin F."/>
            <person name="Aerts A."/>
            <person name="Ahren D."/>
            <person name="Brun A."/>
            <person name="Danchin E.G.J."/>
            <person name="Duchaussoy F."/>
            <person name="Gibon J."/>
            <person name="Kohler A."/>
            <person name="Lindquist E."/>
            <person name="Pereda V."/>
            <person name="Salamov A."/>
            <person name="Shapiro H.J."/>
            <person name="Wuyts J."/>
            <person name="Blaudez D."/>
            <person name="Buee M."/>
            <person name="Brokstein P."/>
            <person name="Canbaeck B."/>
            <person name="Cohen D."/>
            <person name="Courty P.E."/>
            <person name="Coutinho P.M."/>
            <person name="Delaruelle C."/>
            <person name="Detter J.C."/>
            <person name="Deveau A."/>
            <person name="DiFazio S."/>
            <person name="Duplessis S."/>
            <person name="Fraissinet-Tachet L."/>
            <person name="Lucic E."/>
            <person name="Frey-Klett P."/>
            <person name="Fourrey C."/>
            <person name="Feussner I."/>
            <person name="Gay G."/>
            <person name="Grimwood J."/>
            <person name="Hoegger P.J."/>
            <person name="Jain P."/>
            <person name="Kilaru S."/>
            <person name="Labbe J."/>
            <person name="Lin Y.C."/>
            <person name="Legue V."/>
            <person name="Le Tacon F."/>
            <person name="Marmeisse R."/>
            <person name="Melayah D."/>
            <person name="Montanini B."/>
            <person name="Muratet M."/>
            <person name="Nehls U."/>
            <person name="Niculita-Hirzel H."/>
            <person name="Oudot-Le Secq M.P."/>
            <person name="Peter M."/>
            <person name="Quesneville H."/>
            <person name="Rajashekar B."/>
            <person name="Reich M."/>
            <person name="Rouhier N."/>
            <person name="Schmutz J."/>
            <person name="Yin T."/>
            <person name="Chalot M."/>
            <person name="Henrissat B."/>
            <person name="Kuees U."/>
            <person name="Lucas S."/>
            <person name="Van de Peer Y."/>
            <person name="Podila G.K."/>
            <person name="Polle A."/>
            <person name="Pukkila P.J."/>
            <person name="Richardson P.M."/>
            <person name="Rouze P."/>
            <person name="Sanders I.R."/>
            <person name="Stajich J.E."/>
            <person name="Tunlid A."/>
            <person name="Tuskan G."/>
            <person name="Grigoriev I.V."/>
        </authorList>
    </citation>
    <scope>NUCLEOTIDE SEQUENCE [LARGE SCALE GENOMIC DNA]</scope>
    <source>
        <strain evidence="2">S238N-H82 / ATCC MYA-4686</strain>
    </source>
</reference>
<keyword evidence="2" id="KW-1185">Reference proteome</keyword>
<dbReference type="RefSeq" id="XP_001874557.1">
    <property type="nucleotide sequence ID" value="XM_001874522.1"/>
</dbReference>
<evidence type="ECO:0000313" key="1">
    <source>
        <dbReference type="EMBL" id="EDR13998.1"/>
    </source>
</evidence>
<dbReference type="GeneID" id="6070453"/>
<dbReference type="AlphaFoldDB" id="B0CTZ1"/>